<evidence type="ECO:0000256" key="2">
    <source>
        <dbReference type="ARBA" id="ARBA00022845"/>
    </source>
</evidence>
<dbReference type="AlphaFoldDB" id="A0A9W6PFF2"/>
<dbReference type="Gene3D" id="1.10.10.620">
    <property type="entry name" value="ribosome modulation factor like domain"/>
    <property type="match status" value="1"/>
</dbReference>
<proteinExistence type="predicted"/>
<protein>
    <recommendedName>
        <fullName evidence="6">Ribosome modulation factor</fullName>
    </recommendedName>
</protein>
<dbReference type="Pfam" id="PF04957">
    <property type="entry name" value="RMF"/>
    <property type="match status" value="1"/>
</dbReference>
<dbReference type="EMBL" id="BSRX01000009">
    <property type="protein sequence ID" value="GLW53963.1"/>
    <property type="molecule type" value="Genomic_DNA"/>
</dbReference>
<evidence type="ECO:0000256" key="1">
    <source>
        <dbReference type="ARBA" id="ARBA00022490"/>
    </source>
</evidence>
<evidence type="ECO:0008006" key="6">
    <source>
        <dbReference type="Google" id="ProtNLM"/>
    </source>
</evidence>
<keyword evidence="1" id="KW-0963">Cytoplasm</keyword>
<comment type="caution">
    <text evidence="4">The sequence shown here is derived from an EMBL/GenBank/DDBJ whole genome shotgun (WGS) entry which is preliminary data.</text>
</comment>
<dbReference type="NCBIfam" id="NF041886">
    <property type="entry name" value="Rmf_CrpP_fam"/>
    <property type="match status" value="1"/>
</dbReference>
<dbReference type="RefSeq" id="WP_199811215.1">
    <property type="nucleotide sequence ID" value="NZ_BSRX01000009.1"/>
</dbReference>
<dbReference type="Proteomes" id="UP001165143">
    <property type="component" value="Unassembled WGS sequence"/>
</dbReference>
<sequence length="56" mass="6016">MGFREDAVNATQAGQQAARGGQSVTACPYGRDDLLRTAWLRGYRQGSDPALISDES</sequence>
<keyword evidence="2" id="KW-0810">Translation regulation</keyword>
<dbReference type="InterPro" id="IPR007040">
    <property type="entry name" value="Ribosome_modulation_factor"/>
</dbReference>
<accession>A0A9W6PFF2</accession>
<evidence type="ECO:0000313" key="4">
    <source>
        <dbReference type="EMBL" id="GLW53963.1"/>
    </source>
</evidence>
<reference evidence="4" key="1">
    <citation type="submission" date="2023-02" db="EMBL/GenBank/DDBJ databases">
        <title>Kitasatospora phosalacinea NBRC 14362.</title>
        <authorList>
            <person name="Ichikawa N."/>
            <person name="Sato H."/>
            <person name="Tonouchi N."/>
        </authorList>
    </citation>
    <scope>NUCLEOTIDE SEQUENCE</scope>
    <source>
        <strain evidence="4">NBRC 14362</strain>
    </source>
</reference>
<evidence type="ECO:0000313" key="5">
    <source>
        <dbReference type="Proteomes" id="UP001165143"/>
    </source>
</evidence>
<dbReference type="InterPro" id="IPR023200">
    <property type="entry name" value="RMF_sf"/>
</dbReference>
<organism evidence="4 5">
    <name type="scientific">Kitasatospora phosalacinea</name>
    <dbReference type="NCBI Taxonomy" id="2065"/>
    <lineage>
        <taxon>Bacteria</taxon>
        <taxon>Bacillati</taxon>
        <taxon>Actinomycetota</taxon>
        <taxon>Actinomycetes</taxon>
        <taxon>Kitasatosporales</taxon>
        <taxon>Streptomycetaceae</taxon>
        <taxon>Kitasatospora</taxon>
    </lineage>
</organism>
<dbReference type="NCBIfam" id="NF041887">
    <property type="entry name" value="Rmf_like_phage"/>
    <property type="match status" value="1"/>
</dbReference>
<name>A0A9W6PFF2_9ACTN</name>
<evidence type="ECO:0000256" key="3">
    <source>
        <dbReference type="SAM" id="MobiDB-lite"/>
    </source>
</evidence>
<dbReference type="GO" id="GO:0006417">
    <property type="term" value="P:regulation of translation"/>
    <property type="evidence" value="ECO:0007669"/>
    <property type="project" value="UniProtKB-KW"/>
</dbReference>
<gene>
    <name evidence="4" type="ORF">Kpho01_19740</name>
</gene>
<feature type="region of interest" description="Disordered" evidence="3">
    <location>
        <begin position="1"/>
        <end position="26"/>
    </location>
</feature>
<feature type="compositionally biased region" description="Low complexity" evidence="3">
    <location>
        <begin position="10"/>
        <end position="22"/>
    </location>
</feature>